<feature type="binding site" evidence="7">
    <location>
        <position position="200"/>
    </location>
    <ligand>
        <name>sn-glycerol 3-phosphate</name>
        <dbReference type="ChEBI" id="CHEBI:57597"/>
    </ligand>
</feature>
<proteinExistence type="inferred from homology"/>
<dbReference type="HAMAP" id="MF_00394">
    <property type="entry name" value="NAD_Glyc3P_dehydrog"/>
    <property type="match status" value="1"/>
</dbReference>
<dbReference type="InterPro" id="IPR036291">
    <property type="entry name" value="NAD(P)-bd_dom_sf"/>
</dbReference>
<dbReference type="NCBIfam" id="NF000942">
    <property type="entry name" value="PRK00094.1-4"/>
    <property type="match status" value="1"/>
</dbReference>
<gene>
    <name evidence="7" type="primary">gpsA</name>
    <name evidence="12" type="ORF">ACFOOQ_08860</name>
</gene>
<dbReference type="PRINTS" id="PR00077">
    <property type="entry name" value="GPDHDRGNASE"/>
</dbReference>
<reference evidence="13" key="1">
    <citation type="journal article" date="2019" name="Int. J. Syst. Evol. Microbiol.">
        <title>The Global Catalogue of Microorganisms (GCM) 10K type strain sequencing project: providing services to taxonomists for standard genome sequencing and annotation.</title>
        <authorList>
            <consortium name="The Broad Institute Genomics Platform"/>
            <consortium name="The Broad Institute Genome Sequencing Center for Infectious Disease"/>
            <person name="Wu L."/>
            <person name="Ma J."/>
        </authorList>
    </citation>
    <scope>NUCLEOTIDE SEQUENCE [LARGE SCALE GENOMIC DNA]</scope>
    <source>
        <strain evidence="13">KCTC 42182</strain>
    </source>
</reference>
<feature type="binding site" evidence="7">
    <location>
        <position position="290"/>
    </location>
    <ligand>
        <name>NADPH</name>
        <dbReference type="ChEBI" id="CHEBI:57783"/>
    </ligand>
</feature>
<dbReference type="InterPro" id="IPR008927">
    <property type="entry name" value="6-PGluconate_DH-like_C_sf"/>
</dbReference>
<dbReference type="InterPro" id="IPR006109">
    <property type="entry name" value="G3P_DH_NAD-dep_C"/>
</dbReference>
<dbReference type="PROSITE" id="PS00957">
    <property type="entry name" value="NAD_G3PDH"/>
    <property type="match status" value="1"/>
</dbReference>
<feature type="domain" description="Glycerol-3-phosphate dehydrogenase NAD-dependent C-terminal" evidence="11">
    <location>
        <begin position="189"/>
        <end position="328"/>
    </location>
</feature>
<name>A0ABV7VFQ5_9PROT</name>
<feature type="binding site" evidence="7">
    <location>
        <position position="117"/>
    </location>
    <ligand>
        <name>NADPH</name>
        <dbReference type="ChEBI" id="CHEBI:57783"/>
    </ligand>
</feature>
<keyword evidence="7" id="KW-0963">Cytoplasm</keyword>
<keyword evidence="3 7" id="KW-0560">Oxidoreductase</keyword>
<feature type="binding site" evidence="7">
    <location>
        <position position="147"/>
    </location>
    <ligand>
        <name>sn-glycerol 3-phosphate</name>
        <dbReference type="ChEBI" id="CHEBI:57597"/>
    </ligand>
</feature>
<keyword evidence="4 7" id="KW-0443">Lipid metabolism</keyword>
<feature type="binding site" evidence="7">
    <location>
        <position position="253"/>
    </location>
    <ligand>
        <name>sn-glycerol 3-phosphate</name>
        <dbReference type="ChEBI" id="CHEBI:57597"/>
    </ligand>
</feature>
<dbReference type="NCBIfam" id="NF000940">
    <property type="entry name" value="PRK00094.1-2"/>
    <property type="match status" value="1"/>
</dbReference>
<dbReference type="Pfam" id="PF07479">
    <property type="entry name" value="NAD_Gly3P_dh_C"/>
    <property type="match status" value="1"/>
</dbReference>
<evidence type="ECO:0000256" key="3">
    <source>
        <dbReference type="ARBA" id="ARBA00023002"/>
    </source>
</evidence>
<dbReference type="Gene3D" id="1.10.1040.10">
    <property type="entry name" value="N-(1-d-carboxylethyl)-l-norvaline Dehydrogenase, domain 2"/>
    <property type="match status" value="1"/>
</dbReference>
<evidence type="ECO:0000256" key="8">
    <source>
        <dbReference type="RuleBase" id="RU000437"/>
    </source>
</evidence>
<dbReference type="EMBL" id="JBHRYJ010000001">
    <property type="protein sequence ID" value="MFC3675651.1"/>
    <property type="molecule type" value="Genomic_DNA"/>
</dbReference>
<evidence type="ECO:0000256" key="6">
    <source>
        <dbReference type="ARBA" id="ARBA00023264"/>
    </source>
</evidence>
<keyword evidence="7" id="KW-0547">Nucleotide-binding</keyword>
<feature type="binding site" evidence="7">
    <location>
        <position position="61"/>
    </location>
    <ligand>
        <name>NADPH</name>
        <dbReference type="ChEBI" id="CHEBI:57783"/>
    </ligand>
</feature>
<feature type="binding site" evidence="7">
    <location>
        <position position="264"/>
    </location>
    <ligand>
        <name>NADPH</name>
        <dbReference type="ChEBI" id="CHEBI:57783"/>
    </ligand>
</feature>
<dbReference type="InterPro" id="IPR006168">
    <property type="entry name" value="G3P_DH_NAD-dep"/>
</dbReference>
<comment type="caution">
    <text evidence="12">The sequence shown here is derived from an EMBL/GenBank/DDBJ whole genome shotgun (WGS) entry which is preliminary data.</text>
</comment>
<comment type="catalytic activity">
    <reaction evidence="7 9">
        <text>sn-glycerol 3-phosphate + NADP(+) = dihydroxyacetone phosphate + NADPH + H(+)</text>
        <dbReference type="Rhea" id="RHEA:11096"/>
        <dbReference type="ChEBI" id="CHEBI:15378"/>
        <dbReference type="ChEBI" id="CHEBI:57597"/>
        <dbReference type="ChEBI" id="CHEBI:57642"/>
        <dbReference type="ChEBI" id="CHEBI:57783"/>
        <dbReference type="ChEBI" id="CHEBI:58349"/>
        <dbReference type="EC" id="1.1.1.94"/>
    </reaction>
</comment>
<feature type="binding site" evidence="7">
    <location>
        <position position="21"/>
    </location>
    <ligand>
        <name>NADPH</name>
        <dbReference type="ChEBI" id="CHEBI:57783"/>
    </ligand>
</feature>
<comment type="subcellular location">
    <subcellularLocation>
        <location evidence="7">Cytoplasm</location>
    </subcellularLocation>
</comment>
<dbReference type="Pfam" id="PF01210">
    <property type="entry name" value="NAD_Gly3P_dh_N"/>
    <property type="match status" value="1"/>
</dbReference>
<evidence type="ECO:0000256" key="7">
    <source>
        <dbReference type="HAMAP-Rule" id="MF_00394"/>
    </source>
</evidence>
<feature type="binding site" evidence="7">
    <location>
        <position position="264"/>
    </location>
    <ligand>
        <name>sn-glycerol 3-phosphate</name>
        <dbReference type="ChEBI" id="CHEBI:57597"/>
    </ligand>
</feature>
<comment type="catalytic activity">
    <reaction evidence="7">
        <text>sn-glycerol 3-phosphate + NAD(+) = dihydroxyacetone phosphate + NADH + H(+)</text>
        <dbReference type="Rhea" id="RHEA:11092"/>
        <dbReference type="ChEBI" id="CHEBI:15378"/>
        <dbReference type="ChEBI" id="CHEBI:57540"/>
        <dbReference type="ChEBI" id="CHEBI:57597"/>
        <dbReference type="ChEBI" id="CHEBI:57642"/>
        <dbReference type="ChEBI" id="CHEBI:57945"/>
        <dbReference type="EC" id="1.1.1.94"/>
    </reaction>
</comment>
<evidence type="ECO:0000259" key="10">
    <source>
        <dbReference type="Pfam" id="PF01210"/>
    </source>
</evidence>
<evidence type="ECO:0000256" key="1">
    <source>
        <dbReference type="ARBA" id="ARBA00011009"/>
    </source>
</evidence>
<dbReference type="InterPro" id="IPR011128">
    <property type="entry name" value="G3P_DH_NAD-dep_N"/>
</dbReference>
<feature type="binding site" evidence="7">
    <location>
        <position position="265"/>
    </location>
    <ligand>
        <name>sn-glycerol 3-phosphate</name>
        <dbReference type="ChEBI" id="CHEBI:57597"/>
    </ligand>
</feature>
<dbReference type="InterPro" id="IPR013328">
    <property type="entry name" value="6PGD_dom2"/>
</dbReference>
<dbReference type="SUPFAM" id="SSF48179">
    <property type="entry name" value="6-phosphogluconate dehydrogenase C-terminal domain-like"/>
    <property type="match status" value="1"/>
</dbReference>
<evidence type="ECO:0000256" key="4">
    <source>
        <dbReference type="ARBA" id="ARBA00023098"/>
    </source>
</evidence>
<dbReference type="Proteomes" id="UP001595711">
    <property type="component" value="Unassembled WGS sequence"/>
</dbReference>
<feature type="binding site" evidence="7">
    <location>
        <position position="145"/>
    </location>
    <ligand>
        <name>sn-glycerol 3-phosphate</name>
        <dbReference type="ChEBI" id="CHEBI:57597"/>
    </ligand>
</feature>
<dbReference type="PANTHER" id="PTHR11728:SF1">
    <property type="entry name" value="GLYCEROL-3-PHOSPHATE DEHYDROGENASE [NAD(+)] 2, CHLOROPLASTIC"/>
    <property type="match status" value="1"/>
</dbReference>
<dbReference type="GO" id="GO:0047952">
    <property type="term" value="F:glycerol-3-phosphate dehydrogenase [NAD(P)+] activity"/>
    <property type="evidence" value="ECO:0007669"/>
    <property type="project" value="UniProtKB-EC"/>
</dbReference>
<feature type="binding site" evidence="7">
    <location>
        <position position="117"/>
    </location>
    <ligand>
        <name>sn-glycerol 3-phosphate</name>
        <dbReference type="ChEBI" id="CHEBI:57597"/>
    </ligand>
</feature>
<keyword evidence="2 7" id="KW-0444">Lipid biosynthesis</keyword>
<evidence type="ECO:0000256" key="9">
    <source>
        <dbReference type="RuleBase" id="RU000439"/>
    </source>
</evidence>
<accession>A0ABV7VFQ5</accession>
<keyword evidence="7" id="KW-0521">NADP</keyword>
<dbReference type="EC" id="1.1.1.94" evidence="7"/>
<dbReference type="RefSeq" id="WP_379724618.1">
    <property type="nucleotide sequence ID" value="NZ_JBHRYJ010000001.1"/>
</dbReference>
<evidence type="ECO:0000259" key="11">
    <source>
        <dbReference type="Pfam" id="PF07479"/>
    </source>
</evidence>
<feature type="domain" description="Glycerol-3-phosphate dehydrogenase NAD-dependent N-terminal" evidence="10">
    <location>
        <begin position="13"/>
        <end position="168"/>
    </location>
</feature>
<comment type="similarity">
    <text evidence="1 7 8">Belongs to the NAD-dependent glycerol-3-phosphate dehydrogenase family.</text>
</comment>
<dbReference type="PROSITE" id="PS51257">
    <property type="entry name" value="PROKAR_LIPOPROTEIN"/>
    <property type="match status" value="1"/>
</dbReference>
<keyword evidence="13" id="KW-1185">Reference proteome</keyword>
<comment type="function">
    <text evidence="7">Catalyzes the reduction of the glycolytic intermediate dihydroxyacetone phosphate (DHAP) to sn-glycerol 3-phosphate (G3P), the key precursor for phospholipid synthesis.</text>
</comment>
<feature type="active site" description="Proton acceptor" evidence="7">
    <location>
        <position position="200"/>
    </location>
</feature>
<keyword evidence="7 8" id="KW-0520">NAD</keyword>
<keyword evidence="5 7" id="KW-0594">Phospholipid biosynthesis</keyword>
<evidence type="ECO:0000256" key="2">
    <source>
        <dbReference type="ARBA" id="ARBA00022516"/>
    </source>
</evidence>
<dbReference type="PIRSF" id="PIRSF000114">
    <property type="entry name" value="Glycerol-3-P_dh"/>
    <property type="match status" value="1"/>
</dbReference>
<keyword evidence="6 7" id="KW-1208">Phospholipid metabolism</keyword>
<organism evidence="12 13">
    <name type="scientific">Ferrovibrio xuzhouensis</name>
    <dbReference type="NCBI Taxonomy" id="1576914"/>
    <lineage>
        <taxon>Bacteria</taxon>
        <taxon>Pseudomonadati</taxon>
        <taxon>Pseudomonadota</taxon>
        <taxon>Alphaproteobacteria</taxon>
        <taxon>Rhodospirillales</taxon>
        <taxon>Rhodospirillaceae</taxon>
        <taxon>Ferrovibrio</taxon>
    </lineage>
</organism>
<protein>
    <recommendedName>
        <fullName evidence="7">Glycerol-3-phosphate dehydrogenase [NAD(P)+]</fullName>
        <ecNumber evidence="7">1.1.1.94</ecNumber>
    </recommendedName>
    <alternativeName>
        <fullName evidence="7">NAD(P)(+)-dependent glycerol-3-phosphate dehydrogenase</fullName>
    </alternativeName>
    <alternativeName>
        <fullName evidence="7">NAD(P)H-dependent dihydroxyacetone-phosphate reductase</fullName>
    </alternativeName>
</protein>
<feature type="binding site" evidence="7">
    <location>
        <position position="263"/>
    </location>
    <ligand>
        <name>sn-glycerol 3-phosphate</name>
        <dbReference type="ChEBI" id="CHEBI:57597"/>
    </ligand>
</feature>
<evidence type="ECO:0000313" key="13">
    <source>
        <dbReference type="Proteomes" id="UP001595711"/>
    </source>
</evidence>
<evidence type="ECO:0000256" key="5">
    <source>
        <dbReference type="ARBA" id="ARBA00023209"/>
    </source>
</evidence>
<comment type="caution">
    <text evidence="7">Lacks conserved residue(s) required for the propagation of feature annotation.</text>
</comment>
<dbReference type="SUPFAM" id="SSF51735">
    <property type="entry name" value="NAD(P)-binding Rossmann-fold domains"/>
    <property type="match status" value="1"/>
</dbReference>
<comment type="pathway">
    <text evidence="7">Membrane lipid metabolism; glycerophospholipid metabolism.</text>
</comment>
<feature type="binding site" evidence="7">
    <location>
        <position position="149"/>
    </location>
    <ligand>
        <name>NADPH</name>
        <dbReference type="ChEBI" id="CHEBI:57783"/>
    </ligand>
</feature>
<feature type="binding site" evidence="7">
    <location>
        <position position="288"/>
    </location>
    <ligand>
        <name>NADPH</name>
        <dbReference type="ChEBI" id="CHEBI:57783"/>
    </ligand>
</feature>
<dbReference type="PANTHER" id="PTHR11728">
    <property type="entry name" value="GLYCEROL-3-PHOSPHATE DEHYDROGENASE"/>
    <property type="match status" value="1"/>
</dbReference>
<dbReference type="Gene3D" id="3.40.50.720">
    <property type="entry name" value="NAD(P)-binding Rossmann-like Domain"/>
    <property type="match status" value="1"/>
</dbReference>
<evidence type="ECO:0000313" key="12">
    <source>
        <dbReference type="EMBL" id="MFC3675651.1"/>
    </source>
</evidence>
<sequence length="341" mass="34778">MTAPTRHIGIRHIGVVGGGAWGTALAALACEADPAEGRSLLWARNPEVIADINTRQTNRLYLAGVALPNTLQATGDLAALKDCDALILAVPAQSLRDFAARIRDEIGGSAPLVIAAKGIEIGSGLLPAEVLAEVLPDRPLAVLTGPTFAAEVAHGLPAAATLACENAALGAALVQRLGRATFRPYLSDDLIGAQIGGAVKNVLAIACGIVIGRRLGDNARAALITRGLAEMARLAEALGARRETVTGLSGLGDLVLTCSGPQSRNLSLGIALGEGRALAMIMGARRTVAEGVHTARAIGTLAAKHGIEMPICAAVDAVLHADAGIDAMLAALLARPFKSEE</sequence>
<feature type="binding site" evidence="7">
    <location>
        <position position="44"/>
    </location>
    <ligand>
        <name>NADPH</name>
        <dbReference type="ChEBI" id="CHEBI:57783"/>
    </ligand>
</feature>